<reference evidence="1" key="1">
    <citation type="journal article" date="2012" name="PLoS ONE">
        <title>Gene sets for utilization of primary and secondary nutrition supplies in the distal gut of endangered iberian lynx.</title>
        <authorList>
            <person name="Alcaide M."/>
            <person name="Messina E."/>
            <person name="Richter M."/>
            <person name="Bargiela R."/>
            <person name="Peplies J."/>
            <person name="Huws S.A."/>
            <person name="Newbold C.J."/>
            <person name="Golyshin P.N."/>
            <person name="Simon M.A."/>
            <person name="Lopez G."/>
            <person name="Yakimov M.M."/>
            <person name="Ferrer M."/>
        </authorList>
    </citation>
    <scope>NUCLEOTIDE SEQUENCE</scope>
</reference>
<proteinExistence type="predicted"/>
<accession>J9GLP9</accession>
<sequence>MYQWLYDKSFVERNDNQDEQDNASADDAKASHKSPYVWLKNICQCKG</sequence>
<organism evidence="1">
    <name type="scientific">gut metagenome</name>
    <dbReference type="NCBI Taxonomy" id="749906"/>
    <lineage>
        <taxon>unclassified sequences</taxon>
        <taxon>metagenomes</taxon>
        <taxon>organismal metagenomes</taxon>
    </lineage>
</organism>
<gene>
    <name evidence="1" type="ORF">EVA_03056</name>
</gene>
<protein>
    <submittedName>
        <fullName evidence="1">Uncharacterized protein</fullName>
    </submittedName>
</protein>
<name>J9GLP9_9ZZZZ</name>
<evidence type="ECO:0000313" key="1">
    <source>
        <dbReference type="EMBL" id="EJX08842.1"/>
    </source>
</evidence>
<dbReference type="EMBL" id="AMCI01000529">
    <property type="protein sequence ID" value="EJX08842.1"/>
    <property type="molecule type" value="Genomic_DNA"/>
</dbReference>
<dbReference type="AlphaFoldDB" id="J9GLP9"/>
<comment type="caution">
    <text evidence="1">The sequence shown here is derived from an EMBL/GenBank/DDBJ whole genome shotgun (WGS) entry which is preliminary data.</text>
</comment>